<reference evidence="4" key="1">
    <citation type="journal article" date="2013" name="Genome Announc.">
        <title>Draft genome sequence of the grapevine dieback fungus Eutypa lata UCR-EL1.</title>
        <authorList>
            <person name="Blanco-Ulate B."/>
            <person name="Rolshausen P.E."/>
            <person name="Cantu D."/>
        </authorList>
    </citation>
    <scope>NUCLEOTIDE SEQUENCE [LARGE SCALE GENOMIC DNA]</scope>
    <source>
        <strain evidence="4">UCR-EL1</strain>
    </source>
</reference>
<protein>
    <recommendedName>
        <fullName evidence="5">Gpi anchored protein</fullName>
    </recommendedName>
</protein>
<evidence type="ECO:0000256" key="1">
    <source>
        <dbReference type="SAM" id="MobiDB-lite"/>
    </source>
</evidence>
<keyword evidence="2" id="KW-0732">Signal</keyword>
<dbReference type="EMBL" id="KB706647">
    <property type="protein sequence ID" value="EMR66454.1"/>
    <property type="molecule type" value="Genomic_DNA"/>
</dbReference>
<feature type="chain" id="PRO_5004084829" description="Gpi anchored protein" evidence="2">
    <location>
        <begin position="27"/>
        <end position="274"/>
    </location>
</feature>
<feature type="compositionally biased region" description="Acidic residues" evidence="1">
    <location>
        <begin position="223"/>
        <end position="234"/>
    </location>
</feature>
<accession>M7SJD5</accession>
<keyword evidence="4" id="KW-1185">Reference proteome</keyword>
<feature type="signal peptide" evidence="2">
    <location>
        <begin position="1"/>
        <end position="26"/>
    </location>
</feature>
<sequence>MFHHESRGGMPAVGFSLLSLAGLASAAAKSTTEVVTSTLLIPYVSTASGDFIHASVVAVADEDDGGLTTLNLQCVNGDSACANGVFEDRAFIYGPATVSVELDHDWSCAISAITADPLASASSETVCSYSEGSPVTDATNITFTDDTWNTAVTITSGVDKLPEKKTRTTTFTSGGVITSTITELDTAMTAAATMTTTAAAADDEDDSAVCKRATKGGENGSGGDDDAADADTTDEGSGGSIDNPCSGASRWGVNTSLMGSIATISGLGLIVLLL</sequence>
<dbReference type="AlphaFoldDB" id="M7SJD5"/>
<evidence type="ECO:0008006" key="5">
    <source>
        <dbReference type="Google" id="ProtNLM"/>
    </source>
</evidence>
<evidence type="ECO:0000313" key="3">
    <source>
        <dbReference type="EMBL" id="EMR66454.1"/>
    </source>
</evidence>
<gene>
    <name evidence="3" type="ORF">UCREL1_6563</name>
</gene>
<dbReference type="HOGENOM" id="CLU_1015739_0_0_1"/>
<dbReference type="Proteomes" id="UP000012174">
    <property type="component" value="Unassembled WGS sequence"/>
</dbReference>
<organism evidence="3 4">
    <name type="scientific">Eutypa lata (strain UCR-EL1)</name>
    <name type="common">Grapevine dieback disease fungus</name>
    <name type="synonym">Eutypa armeniacae</name>
    <dbReference type="NCBI Taxonomy" id="1287681"/>
    <lineage>
        <taxon>Eukaryota</taxon>
        <taxon>Fungi</taxon>
        <taxon>Dikarya</taxon>
        <taxon>Ascomycota</taxon>
        <taxon>Pezizomycotina</taxon>
        <taxon>Sordariomycetes</taxon>
        <taxon>Xylariomycetidae</taxon>
        <taxon>Xylariales</taxon>
        <taxon>Diatrypaceae</taxon>
        <taxon>Eutypa</taxon>
    </lineage>
</organism>
<name>M7SJD5_EUTLA</name>
<proteinExistence type="predicted"/>
<dbReference type="KEGG" id="ela:UCREL1_6563"/>
<dbReference type="OrthoDB" id="4788200at2759"/>
<feature type="region of interest" description="Disordered" evidence="1">
    <location>
        <begin position="201"/>
        <end position="246"/>
    </location>
</feature>
<evidence type="ECO:0000313" key="4">
    <source>
        <dbReference type="Proteomes" id="UP000012174"/>
    </source>
</evidence>
<evidence type="ECO:0000256" key="2">
    <source>
        <dbReference type="SAM" id="SignalP"/>
    </source>
</evidence>